<accession>A0A0A0KQ60</accession>
<dbReference type="Gramene" id="KGN50497">
    <property type="protein sequence ID" value="KGN50497"/>
    <property type="gene ID" value="Csa_5G177655"/>
</dbReference>
<name>A0A0A0KQ60_CUCSA</name>
<keyword evidence="2" id="KW-1185">Reference proteome</keyword>
<evidence type="ECO:0000313" key="1">
    <source>
        <dbReference type="EMBL" id="KGN50497.1"/>
    </source>
</evidence>
<reference evidence="1 2" key="3">
    <citation type="journal article" date="2010" name="BMC Genomics">
        <title>Transcriptome sequencing and comparative analysis of cucumber flowers with different sex types.</title>
        <authorList>
            <person name="Guo S."/>
            <person name="Zheng Y."/>
            <person name="Joung J.G."/>
            <person name="Liu S."/>
            <person name="Zhang Z."/>
            <person name="Crasta O.R."/>
            <person name="Sobral B.W."/>
            <person name="Xu Y."/>
            <person name="Huang S."/>
            <person name="Fei Z."/>
        </authorList>
    </citation>
    <scope>NUCLEOTIDE SEQUENCE [LARGE SCALE GENOMIC DNA]</scope>
    <source>
        <strain evidence="2">cv. 9930</strain>
    </source>
</reference>
<proteinExistence type="predicted"/>
<evidence type="ECO:0000313" key="2">
    <source>
        <dbReference type="Proteomes" id="UP000029981"/>
    </source>
</evidence>
<reference evidence="1 2" key="1">
    <citation type="journal article" date="2009" name="Nat. Genet.">
        <title>The genome of the cucumber, Cucumis sativus L.</title>
        <authorList>
            <person name="Huang S."/>
            <person name="Li R."/>
            <person name="Zhang Z."/>
            <person name="Li L."/>
            <person name="Gu X."/>
            <person name="Fan W."/>
            <person name="Lucas W.J."/>
            <person name="Wang X."/>
            <person name="Xie B."/>
            <person name="Ni P."/>
            <person name="Ren Y."/>
            <person name="Zhu H."/>
            <person name="Li J."/>
            <person name="Lin K."/>
            <person name="Jin W."/>
            <person name="Fei Z."/>
            <person name="Li G."/>
            <person name="Staub J."/>
            <person name="Kilian A."/>
            <person name="van der Vossen E.A."/>
            <person name="Wu Y."/>
            <person name="Guo J."/>
            <person name="He J."/>
            <person name="Jia Z."/>
            <person name="Ren Y."/>
            <person name="Tian G."/>
            <person name="Lu Y."/>
            <person name="Ruan J."/>
            <person name="Qian W."/>
            <person name="Wang M."/>
            <person name="Huang Q."/>
            <person name="Li B."/>
            <person name="Xuan Z."/>
            <person name="Cao J."/>
            <person name="Asan"/>
            <person name="Wu Z."/>
            <person name="Zhang J."/>
            <person name="Cai Q."/>
            <person name="Bai Y."/>
            <person name="Zhao B."/>
            <person name="Han Y."/>
            <person name="Li Y."/>
            <person name="Li X."/>
            <person name="Wang S."/>
            <person name="Shi Q."/>
            <person name="Liu S."/>
            <person name="Cho W.K."/>
            <person name="Kim J.Y."/>
            <person name="Xu Y."/>
            <person name="Heller-Uszynska K."/>
            <person name="Miao H."/>
            <person name="Cheng Z."/>
            <person name="Zhang S."/>
            <person name="Wu J."/>
            <person name="Yang Y."/>
            <person name="Kang H."/>
            <person name="Li M."/>
            <person name="Liang H."/>
            <person name="Ren X."/>
            <person name="Shi Z."/>
            <person name="Wen M."/>
            <person name="Jian M."/>
            <person name="Yang H."/>
            <person name="Zhang G."/>
            <person name="Yang Z."/>
            <person name="Chen R."/>
            <person name="Liu S."/>
            <person name="Li J."/>
            <person name="Ma L."/>
            <person name="Liu H."/>
            <person name="Zhou Y."/>
            <person name="Zhao J."/>
            <person name="Fang X."/>
            <person name="Li G."/>
            <person name="Fang L."/>
            <person name="Li Y."/>
            <person name="Liu D."/>
            <person name="Zheng H."/>
            <person name="Zhang Y."/>
            <person name="Qin N."/>
            <person name="Li Z."/>
            <person name="Yang G."/>
            <person name="Yang S."/>
            <person name="Bolund L."/>
            <person name="Kristiansen K."/>
            <person name="Zheng H."/>
            <person name="Li S."/>
            <person name="Zhang X."/>
            <person name="Yang H."/>
            <person name="Wang J."/>
            <person name="Sun R."/>
            <person name="Zhang B."/>
            <person name="Jiang S."/>
            <person name="Wang J."/>
            <person name="Du Y."/>
            <person name="Li S."/>
        </authorList>
    </citation>
    <scope>NUCLEOTIDE SEQUENCE [LARGE SCALE GENOMIC DNA]</scope>
    <source>
        <strain evidence="2">cv. 9930</strain>
    </source>
</reference>
<reference evidence="1 2" key="2">
    <citation type="journal article" date="2009" name="PLoS ONE">
        <title>An integrated genetic and cytogenetic map of the cucumber genome.</title>
        <authorList>
            <person name="Ren Y."/>
            <person name="Zhang Z."/>
            <person name="Liu J."/>
            <person name="Staub J.E."/>
            <person name="Han Y."/>
            <person name="Cheng Z."/>
            <person name="Li X."/>
            <person name="Lu J."/>
            <person name="Miao H."/>
            <person name="Kang H."/>
            <person name="Xie B."/>
            <person name="Gu X."/>
            <person name="Wang X."/>
            <person name="Du Y."/>
            <person name="Jin W."/>
            <person name="Huang S."/>
        </authorList>
    </citation>
    <scope>NUCLEOTIDE SEQUENCE [LARGE SCALE GENOMIC DNA]</scope>
    <source>
        <strain evidence="2">cv. 9930</strain>
    </source>
</reference>
<dbReference type="Proteomes" id="UP000029981">
    <property type="component" value="Chromosome 5"/>
</dbReference>
<organism evidence="1 2">
    <name type="scientific">Cucumis sativus</name>
    <name type="common">Cucumber</name>
    <dbReference type="NCBI Taxonomy" id="3659"/>
    <lineage>
        <taxon>Eukaryota</taxon>
        <taxon>Viridiplantae</taxon>
        <taxon>Streptophyta</taxon>
        <taxon>Embryophyta</taxon>
        <taxon>Tracheophyta</taxon>
        <taxon>Spermatophyta</taxon>
        <taxon>Magnoliopsida</taxon>
        <taxon>eudicotyledons</taxon>
        <taxon>Gunneridae</taxon>
        <taxon>Pentapetalae</taxon>
        <taxon>rosids</taxon>
        <taxon>fabids</taxon>
        <taxon>Cucurbitales</taxon>
        <taxon>Cucurbitaceae</taxon>
        <taxon>Benincaseae</taxon>
        <taxon>Cucumis</taxon>
    </lineage>
</organism>
<dbReference type="EMBL" id="CM002926">
    <property type="protein sequence ID" value="KGN50497.1"/>
    <property type="molecule type" value="Genomic_DNA"/>
</dbReference>
<reference evidence="1 2" key="4">
    <citation type="journal article" date="2011" name="BMC Genomics">
        <title>RNA-Seq improves annotation of protein-coding genes in the cucumber genome.</title>
        <authorList>
            <person name="Li Z."/>
            <person name="Zhang Z."/>
            <person name="Yan P."/>
            <person name="Huang S."/>
            <person name="Fei Z."/>
            <person name="Lin K."/>
        </authorList>
    </citation>
    <scope>NUCLEOTIDE SEQUENCE [LARGE SCALE GENOMIC DNA]</scope>
    <source>
        <strain evidence="2">cv. 9930</strain>
    </source>
</reference>
<sequence length="75" mass="8415">MLARPTTCSCHLKSGRTLAAYSGRRNCRKEIPILPGIVDFVGKSEICSNFVELKGNIGVCPKFRVVDFDLFEFFD</sequence>
<dbReference type="AlphaFoldDB" id="A0A0A0KQ60"/>
<gene>
    <name evidence="1" type="ORF">Csa_5G177655</name>
</gene>
<protein>
    <submittedName>
        <fullName evidence="1">Uncharacterized protein</fullName>
    </submittedName>
</protein>